<accession>A0ABV1IXN8</accession>
<gene>
    <name evidence="1" type="ORF">AAAU51_12580</name>
</gene>
<proteinExistence type="predicted"/>
<sequence length="41" mass="4768">MMYPDGKVKVYIETPDETGGFHDAICWLPDYTWEVHGYSES</sequence>
<dbReference type="Proteomes" id="UP001482154">
    <property type="component" value="Unassembled WGS sequence"/>
</dbReference>
<keyword evidence="2" id="KW-1185">Reference proteome</keyword>
<dbReference type="EMBL" id="JBBNIN010000026">
    <property type="protein sequence ID" value="MEQ2711988.1"/>
    <property type="molecule type" value="Genomic_DNA"/>
</dbReference>
<evidence type="ECO:0000313" key="1">
    <source>
        <dbReference type="EMBL" id="MEQ2711988.1"/>
    </source>
</evidence>
<name>A0ABV1IXN8_9FIRM</name>
<organism evidence="1 2">
    <name type="scientific">Anaerostipes amylophilus</name>
    <dbReference type="NCBI Taxonomy" id="2981779"/>
    <lineage>
        <taxon>Bacteria</taxon>
        <taxon>Bacillati</taxon>
        <taxon>Bacillota</taxon>
        <taxon>Clostridia</taxon>
        <taxon>Lachnospirales</taxon>
        <taxon>Lachnospiraceae</taxon>
        <taxon>Anaerostipes</taxon>
    </lineage>
</organism>
<evidence type="ECO:0000313" key="2">
    <source>
        <dbReference type="Proteomes" id="UP001482154"/>
    </source>
</evidence>
<dbReference type="RefSeq" id="WP_262568802.1">
    <property type="nucleotide sequence ID" value="NZ_JAOQJG010000006.1"/>
</dbReference>
<reference evidence="1 2" key="1">
    <citation type="submission" date="2024-04" db="EMBL/GenBank/DDBJ databases">
        <title>Human intestinal bacterial collection.</title>
        <authorList>
            <person name="Pauvert C."/>
            <person name="Hitch T.C.A."/>
            <person name="Clavel T."/>
        </authorList>
    </citation>
    <scope>NUCLEOTIDE SEQUENCE [LARGE SCALE GENOMIC DNA]</scope>
    <source>
        <strain evidence="1 2">CLA-AA-H249</strain>
    </source>
</reference>
<protein>
    <submittedName>
        <fullName evidence="1">Uncharacterized protein</fullName>
    </submittedName>
</protein>
<comment type="caution">
    <text evidence="1">The sequence shown here is derived from an EMBL/GenBank/DDBJ whole genome shotgun (WGS) entry which is preliminary data.</text>
</comment>